<evidence type="ECO:0000256" key="3">
    <source>
        <dbReference type="ARBA" id="ARBA00022475"/>
    </source>
</evidence>
<evidence type="ECO:0000259" key="8">
    <source>
        <dbReference type="PROSITE" id="PS50928"/>
    </source>
</evidence>
<feature type="transmembrane region" description="Helical" evidence="7">
    <location>
        <begin position="82"/>
        <end position="100"/>
    </location>
</feature>
<keyword evidence="10" id="KW-1185">Reference proteome</keyword>
<dbReference type="InterPro" id="IPR000515">
    <property type="entry name" value="MetI-like"/>
</dbReference>
<feature type="domain" description="ABC transmembrane type-1" evidence="8">
    <location>
        <begin position="47"/>
        <end position="259"/>
    </location>
</feature>
<organism evidence="9 10">
    <name type="scientific">Arthrobacter silviterrae</name>
    <dbReference type="NCBI Taxonomy" id="2026658"/>
    <lineage>
        <taxon>Bacteria</taxon>
        <taxon>Bacillati</taxon>
        <taxon>Actinomycetota</taxon>
        <taxon>Actinomycetes</taxon>
        <taxon>Micrococcales</taxon>
        <taxon>Micrococcaceae</taxon>
        <taxon>Arthrobacter</taxon>
    </lineage>
</organism>
<dbReference type="InterPro" id="IPR035906">
    <property type="entry name" value="MetI-like_sf"/>
</dbReference>
<comment type="similarity">
    <text evidence="7">Belongs to the binding-protein-dependent transport system permease family.</text>
</comment>
<gene>
    <name evidence="9" type="ORF">G6N77_14070</name>
</gene>
<keyword evidence="5 7" id="KW-1133">Transmembrane helix</keyword>
<evidence type="ECO:0000313" key="10">
    <source>
        <dbReference type="Proteomes" id="UP000479226"/>
    </source>
</evidence>
<dbReference type="PROSITE" id="PS50928">
    <property type="entry name" value="ABC_TM1"/>
    <property type="match status" value="1"/>
</dbReference>
<keyword evidence="3" id="KW-1003">Cell membrane</keyword>
<comment type="caution">
    <text evidence="9">The sequence shown here is derived from an EMBL/GenBank/DDBJ whole genome shotgun (WGS) entry which is preliminary data.</text>
</comment>
<dbReference type="Gene3D" id="1.10.3720.10">
    <property type="entry name" value="MetI-like"/>
    <property type="match status" value="1"/>
</dbReference>
<dbReference type="SUPFAM" id="SSF161098">
    <property type="entry name" value="MetI-like"/>
    <property type="match status" value="1"/>
</dbReference>
<name>A0ABX0DCF6_9MICC</name>
<reference evidence="9 10" key="1">
    <citation type="submission" date="2020-02" db="EMBL/GenBank/DDBJ databases">
        <title>Genome sequence of the type strain DSM 27180 of Arthrobacter silviterrae.</title>
        <authorList>
            <person name="Gao J."/>
            <person name="Sun J."/>
        </authorList>
    </citation>
    <scope>NUCLEOTIDE SEQUENCE [LARGE SCALE GENOMIC DNA]</scope>
    <source>
        <strain evidence="9 10">DSM 27180</strain>
    </source>
</reference>
<dbReference type="PANTHER" id="PTHR30193">
    <property type="entry name" value="ABC TRANSPORTER PERMEASE PROTEIN"/>
    <property type="match status" value="1"/>
</dbReference>
<dbReference type="Proteomes" id="UP000479226">
    <property type="component" value="Unassembled WGS sequence"/>
</dbReference>
<evidence type="ECO:0000256" key="4">
    <source>
        <dbReference type="ARBA" id="ARBA00022692"/>
    </source>
</evidence>
<keyword evidence="2 7" id="KW-0813">Transport</keyword>
<evidence type="ECO:0000256" key="5">
    <source>
        <dbReference type="ARBA" id="ARBA00022989"/>
    </source>
</evidence>
<evidence type="ECO:0000256" key="2">
    <source>
        <dbReference type="ARBA" id="ARBA00022448"/>
    </source>
</evidence>
<sequence>MCGFVLLPFAVGLVLAFAQWDGLTQLTWVGFANFQAELADPVFLRSIINTLVLALITVPVGLALSLLIAVALDKLRGRTGYLLLYFAPVMTSSIAISLVWQQILRADGPLNQAFSKVFGIPGPDWLGDPHFVLAAVSIVTIWSSLGLNVIIFLAGLQGINPHVLEAARVDGAGAFRTMMAIRLPLLSPVVFFSTVVAVISSFQTFDVVFVLTKNGGPDNSARTIVYQIYDEGFRHFQFGMASAASIILLVLTLVVTAVQLGLQRRFVHYES</sequence>
<evidence type="ECO:0000256" key="1">
    <source>
        <dbReference type="ARBA" id="ARBA00004651"/>
    </source>
</evidence>
<dbReference type="EMBL" id="JAAKZI010000026">
    <property type="protein sequence ID" value="NGN84574.1"/>
    <property type="molecule type" value="Genomic_DNA"/>
</dbReference>
<dbReference type="Pfam" id="PF00528">
    <property type="entry name" value="BPD_transp_1"/>
    <property type="match status" value="1"/>
</dbReference>
<evidence type="ECO:0000313" key="9">
    <source>
        <dbReference type="EMBL" id="NGN84574.1"/>
    </source>
</evidence>
<comment type="subcellular location">
    <subcellularLocation>
        <location evidence="1 7">Cell membrane</location>
        <topology evidence="1 7">Multi-pass membrane protein</topology>
    </subcellularLocation>
</comment>
<accession>A0ABX0DCF6</accession>
<feature type="transmembrane region" description="Helical" evidence="7">
    <location>
        <begin position="131"/>
        <end position="154"/>
    </location>
</feature>
<feature type="transmembrane region" description="Helical" evidence="7">
    <location>
        <begin position="42"/>
        <end position="70"/>
    </location>
</feature>
<feature type="transmembrane region" description="Helical" evidence="7">
    <location>
        <begin position="238"/>
        <end position="262"/>
    </location>
</feature>
<dbReference type="CDD" id="cd06261">
    <property type="entry name" value="TM_PBP2"/>
    <property type="match status" value="1"/>
</dbReference>
<dbReference type="InterPro" id="IPR051393">
    <property type="entry name" value="ABC_transporter_permease"/>
</dbReference>
<dbReference type="PANTHER" id="PTHR30193:SF37">
    <property type="entry name" value="INNER MEMBRANE ABC TRANSPORTER PERMEASE PROTEIN YCJO"/>
    <property type="match status" value="1"/>
</dbReference>
<feature type="transmembrane region" description="Helical" evidence="7">
    <location>
        <begin position="185"/>
        <end position="205"/>
    </location>
</feature>
<evidence type="ECO:0000256" key="7">
    <source>
        <dbReference type="RuleBase" id="RU363032"/>
    </source>
</evidence>
<evidence type="ECO:0000256" key="6">
    <source>
        <dbReference type="ARBA" id="ARBA00023136"/>
    </source>
</evidence>
<proteinExistence type="inferred from homology"/>
<keyword evidence="6 7" id="KW-0472">Membrane</keyword>
<keyword evidence="4 7" id="KW-0812">Transmembrane</keyword>
<protein>
    <submittedName>
        <fullName evidence="9">Sugar ABC transporter permease</fullName>
    </submittedName>
</protein>